<dbReference type="PROSITE" id="PS50109">
    <property type="entry name" value="HIS_KIN"/>
    <property type="match status" value="1"/>
</dbReference>
<dbReference type="EMBL" id="VULZ01000001">
    <property type="protein sequence ID" value="MSS13744.1"/>
    <property type="molecule type" value="Genomic_DNA"/>
</dbReference>
<dbReference type="Pfam" id="PF00512">
    <property type="entry name" value="HisKA"/>
    <property type="match status" value="1"/>
</dbReference>
<evidence type="ECO:0000256" key="6">
    <source>
        <dbReference type="ARBA" id="ARBA00022777"/>
    </source>
</evidence>
<sequence length="309" mass="33969">MSVLWLCLFSGALLAVMTLAVGELVRLRRIKREIRELTAYTEQVQDKTQLPSMETMQEGDVRILQSEVYKLAASLHEQYAREKARSGYLAEMLENISHQMKTPLSVITLMSENLMGDELDKETRDSCVRSIHESADHLNWLVHTLLAIAQMDAGALVFRRENVSLAVLLASVLQDLSVCAELNGTELKVNVPGDVSIITDFKWTKEALSNIIRNAIEYTPGGTVQIRASQSVVAVDLDICDNGCGISAGDLPHIFERFYKGKQASPDSAGIGLSLAKEVIQKQNGSIEASGAEGEGTAFHIRFFQTGTL</sequence>
<comment type="subcellular location">
    <subcellularLocation>
        <location evidence="2">Membrane</location>
    </subcellularLocation>
</comment>
<dbReference type="InterPro" id="IPR004358">
    <property type="entry name" value="Sig_transdc_His_kin-like_C"/>
</dbReference>
<dbReference type="SUPFAM" id="SSF55874">
    <property type="entry name" value="ATPase domain of HSP90 chaperone/DNA topoisomerase II/histidine kinase"/>
    <property type="match status" value="1"/>
</dbReference>
<gene>
    <name evidence="9" type="ORF">FYJ35_01560</name>
</gene>
<accession>A0A6L5X4H1</accession>
<keyword evidence="10" id="KW-1185">Reference proteome</keyword>
<protein>
    <recommendedName>
        <fullName evidence="3">histidine kinase</fullName>
        <ecNumber evidence="3">2.7.13.3</ecNumber>
    </recommendedName>
</protein>
<evidence type="ECO:0000256" key="1">
    <source>
        <dbReference type="ARBA" id="ARBA00000085"/>
    </source>
</evidence>
<dbReference type="Gene3D" id="3.30.565.10">
    <property type="entry name" value="Histidine kinase-like ATPase, C-terminal domain"/>
    <property type="match status" value="1"/>
</dbReference>
<dbReference type="SUPFAM" id="SSF47384">
    <property type="entry name" value="Homodimeric domain of signal transducing histidine kinase"/>
    <property type="match status" value="1"/>
</dbReference>
<dbReference type="CDD" id="cd00082">
    <property type="entry name" value="HisKA"/>
    <property type="match status" value="1"/>
</dbReference>
<dbReference type="SMART" id="SM00388">
    <property type="entry name" value="HisKA"/>
    <property type="match status" value="1"/>
</dbReference>
<name>A0A6L5X4H1_9FIRM</name>
<dbReference type="AlphaFoldDB" id="A0A6L5X4H1"/>
<keyword evidence="6 9" id="KW-0418">Kinase</keyword>
<evidence type="ECO:0000256" key="7">
    <source>
        <dbReference type="ARBA" id="ARBA00023012"/>
    </source>
</evidence>
<dbReference type="GO" id="GO:0000155">
    <property type="term" value="F:phosphorelay sensor kinase activity"/>
    <property type="evidence" value="ECO:0007669"/>
    <property type="project" value="InterPro"/>
</dbReference>
<dbReference type="PANTHER" id="PTHR45453:SF1">
    <property type="entry name" value="PHOSPHATE REGULON SENSOR PROTEIN PHOR"/>
    <property type="match status" value="1"/>
</dbReference>
<keyword evidence="5" id="KW-0808">Transferase</keyword>
<evidence type="ECO:0000256" key="4">
    <source>
        <dbReference type="ARBA" id="ARBA00022553"/>
    </source>
</evidence>
<comment type="caution">
    <text evidence="9">The sequence shown here is derived from an EMBL/GenBank/DDBJ whole genome shotgun (WGS) entry which is preliminary data.</text>
</comment>
<evidence type="ECO:0000313" key="10">
    <source>
        <dbReference type="Proteomes" id="UP000481852"/>
    </source>
</evidence>
<dbReference type="InterPro" id="IPR036890">
    <property type="entry name" value="HATPase_C_sf"/>
</dbReference>
<dbReference type="EC" id="2.7.13.3" evidence="3"/>
<keyword evidence="4" id="KW-0597">Phosphoprotein</keyword>
<evidence type="ECO:0000259" key="8">
    <source>
        <dbReference type="PROSITE" id="PS50109"/>
    </source>
</evidence>
<dbReference type="Gene3D" id="1.10.287.130">
    <property type="match status" value="1"/>
</dbReference>
<dbReference type="GO" id="GO:0016036">
    <property type="term" value="P:cellular response to phosphate starvation"/>
    <property type="evidence" value="ECO:0007669"/>
    <property type="project" value="TreeGrafter"/>
</dbReference>
<dbReference type="InterPro" id="IPR036097">
    <property type="entry name" value="HisK_dim/P_sf"/>
</dbReference>
<evidence type="ECO:0000256" key="5">
    <source>
        <dbReference type="ARBA" id="ARBA00022679"/>
    </source>
</evidence>
<comment type="catalytic activity">
    <reaction evidence="1">
        <text>ATP + protein L-histidine = ADP + protein N-phospho-L-histidine.</text>
        <dbReference type="EC" id="2.7.13.3"/>
    </reaction>
</comment>
<dbReference type="PRINTS" id="PR00344">
    <property type="entry name" value="BCTRLSENSOR"/>
</dbReference>
<dbReference type="RefSeq" id="WP_154522145.1">
    <property type="nucleotide sequence ID" value="NZ_VULZ01000001.1"/>
</dbReference>
<evidence type="ECO:0000256" key="2">
    <source>
        <dbReference type="ARBA" id="ARBA00004370"/>
    </source>
</evidence>
<organism evidence="9 10">
    <name type="scientific">Porcincola intestinalis</name>
    <dbReference type="NCBI Taxonomy" id="2606632"/>
    <lineage>
        <taxon>Bacteria</taxon>
        <taxon>Bacillati</taxon>
        <taxon>Bacillota</taxon>
        <taxon>Clostridia</taxon>
        <taxon>Lachnospirales</taxon>
        <taxon>Lachnospiraceae</taxon>
        <taxon>Porcincola</taxon>
    </lineage>
</organism>
<dbReference type="InterPro" id="IPR050351">
    <property type="entry name" value="BphY/WalK/GraS-like"/>
</dbReference>
<dbReference type="Pfam" id="PF02518">
    <property type="entry name" value="HATPase_c"/>
    <property type="match status" value="1"/>
</dbReference>
<dbReference type="SMART" id="SM00387">
    <property type="entry name" value="HATPase_c"/>
    <property type="match status" value="1"/>
</dbReference>
<dbReference type="InterPro" id="IPR003594">
    <property type="entry name" value="HATPase_dom"/>
</dbReference>
<feature type="domain" description="Histidine kinase" evidence="8">
    <location>
        <begin position="95"/>
        <end position="307"/>
    </location>
</feature>
<reference evidence="9 10" key="1">
    <citation type="submission" date="2019-08" db="EMBL/GenBank/DDBJ databases">
        <title>In-depth cultivation of the pig gut microbiome towards novel bacterial diversity and tailored functional studies.</title>
        <authorList>
            <person name="Wylensek D."/>
            <person name="Hitch T.C.A."/>
            <person name="Clavel T."/>
        </authorList>
    </citation>
    <scope>NUCLEOTIDE SEQUENCE [LARGE SCALE GENOMIC DNA]</scope>
    <source>
        <strain evidence="9 10">Oil+RF-744-WCA-WT-11</strain>
    </source>
</reference>
<dbReference type="CDD" id="cd00075">
    <property type="entry name" value="HATPase"/>
    <property type="match status" value="1"/>
</dbReference>
<dbReference type="InterPro" id="IPR003661">
    <property type="entry name" value="HisK_dim/P_dom"/>
</dbReference>
<dbReference type="GO" id="GO:0004721">
    <property type="term" value="F:phosphoprotein phosphatase activity"/>
    <property type="evidence" value="ECO:0007669"/>
    <property type="project" value="TreeGrafter"/>
</dbReference>
<evidence type="ECO:0000313" key="9">
    <source>
        <dbReference type="EMBL" id="MSS13744.1"/>
    </source>
</evidence>
<dbReference type="Proteomes" id="UP000481852">
    <property type="component" value="Unassembled WGS sequence"/>
</dbReference>
<evidence type="ECO:0000256" key="3">
    <source>
        <dbReference type="ARBA" id="ARBA00012438"/>
    </source>
</evidence>
<keyword evidence="7" id="KW-0902">Two-component regulatory system</keyword>
<dbReference type="PANTHER" id="PTHR45453">
    <property type="entry name" value="PHOSPHATE REGULON SENSOR PROTEIN PHOR"/>
    <property type="match status" value="1"/>
</dbReference>
<dbReference type="InterPro" id="IPR005467">
    <property type="entry name" value="His_kinase_dom"/>
</dbReference>
<dbReference type="GO" id="GO:0005886">
    <property type="term" value="C:plasma membrane"/>
    <property type="evidence" value="ECO:0007669"/>
    <property type="project" value="TreeGrafter"/>
</dbReference>
<proteinExistence type="predicted"/>